<dbReference type="Gene3D" id="1.10.10.760">
    <property type="entry name" value="E-set domains of sugar-utilizing enzymes"/>
    <property type="match status" value="1"/>
</dbReference>
<dbReference type="AlphaFoldDB" id="A0A2G6PFT6"/>
<feature type="site" description="Transition state stabilizer" evidence="17">
    <location>
        <position position="392"/>
    </location>
</feature>
<dbReference type="SUPFAM" id="SSF51011">
    <property type="entry name" value="Glycosyl hydrolase domain"/>
    <property type="match status" value="1"/>
</dbReference>
<gene>
    <name evidence="19" type="primary">treZ</name>
    <name evidence="19" type="ORF">CSA09_00710</name>
</gene>
<dbReference type="CDD" id="cd11325">
    <property type="entry name" value="AmyAc_GTHase"/>
    <property type="match status" value="1"/>
</dbReference>
<dbReference type="PANTHER" id="PTHR43651:SF11">
    <property type="entry name" value="MALTO-OLIGOSYLTREHALOSE TREHALOHYDROLASE"/>
    <property type="match status" value="1"/>
</dbReference>
<evidence type="ECO:0000256" key="8">
    <source>
        <dbReference type="ARBA" id="ARBA00023277"/>
    </source>
</evidence>
<comment type="caution">
    <text evidence="19">The sequence shown here is derived from an EMBL/GenBank/DDBJ whole genome shotgun (WGS) entry which is preliminary data.</text>
</comment>
<dbReference type="InterPro" id="IPR006047">
    <property type="entry name" value="GH13_cat_dom"/>
</dbReference>
<dbReference type="SMART" id="SM00642">
    <property type="entry name" value="Aamy"/>
    <property type="match status" value="1"/>
</dbReference>
<dbReference type="PANTHER" id="PTHR43651">
    <property type="entry name" value="1,4-ALPHA-GLUCAN-BRANCHING ENZYME"/>
    <property type="match status" value="1"/>
</dbReference>
<comment type="similarity">
    <text evidence="3 14">Belongs to the glycosyl hydrolase 13 family.</text>
</comment>
<evidence type="ECO:0000256" key="17">
    <source>
        <dbReference type="PIRSR" id="PIRSR006337-3"/>
    </source>
</evidence>
<evidence type="ECO:0000256" key="9">
    <source>
        <dbReference type="ARBA" id="ARBA00023295"/>
    </source>
</evidence>
<reference evidence="19 20" key="1">
    <citation type="submission" date="2017-10" db="EMBL/GenBank/DDBJ databases">
        <title>Novel microbial diversity and functional potential in the marine mammal oral microbiome.</title>
        <authorList>
            <person name="Dudek N.K."/>
            <person name="Sun C.L."/>
            <person name="Burstein D."/>
            <person name="Kantor R.S."/>
            <person name="Aliaga Goltsman D.S."/>
            <person name="Bik E.M."/>
            <person name="Thomas B.C."/>
            <person name="Banfield J.F."/>
            <person name="Relman D.A."/>
        </authorList>
    </citation>
    <scope>NUCLEOTIDE SEQUENCE [LARGE SCALE GENOMIC DNA]</scope>
    <source>
        <strain evidence="19">DOLJORAL78_50_517</strain>
    </source>
</reference>
<evidence type="ECO:0000256" key="7">
    <source>
        <dbReference type="ARBA" id="ARBA00022801"/>
    </source>
</evidence>
<feature type="binding site" evidence="16">
    <location>
        <begin position="323"/>
        <end position="327"/>
    </location>
    <ligand>
        <name>substrate</name>
    </ligand>
</feature>
<evidence type="ECO:0000313" key="20">
    <source>
        <dbReference type="Proteomes" id="UP000229278"/>
    </source>
</evidence>
<keyword evidence="6" id="KW-0963">Cytoplasm</keyword>
<dbReference type="EC" id="3.2.1.141" evidence="4 13"/>
<evidence type="ECO:0000256" key="5">
    <source>
        <dbReference type="ARBA" id="ARBA00015938"/>
    </source>
</evidence>
<dbReference type="InterPro" id="IPR012768">
    <property type="entry name" value="Trehalose_TreZ"/>
</dbReference>
<sequence>MSQHTLGAHYLGDCQCSFTLWAPLLKQAAVHLVEPQERLIPMERDAQGYWRAIATDINAGALYFYRLDGETDRPDPVSRSQPQGVHGASCVVDHRFGWTDAAWQPAPLQQWVIYELHVGTFTPEGTFDAIIPRLPALRELGVNALELLPVAQFPGERNWGYDGVYLWAVQDSYGGVEGLKRLVDGCHREGIAVIMDVVYNHLGPEGNYLWGLGTYFTNRYRTPWGDAVNYDGQYSAGVREYVVENARYWLETCHCDALRLDAVHAIFDFGARHILAELARMVADCGKSQGRPCYLIAESDLNDPRIIRASTVGGYGLDAQWSDDFHHALHTVLTGEHHGYYEDFGRMEQLAEAYRKPFVYAWDYSPHRQRFHGDDPAACPAWRFVVCSQNHDQVGNRMLGDRLSGSLPFPALKLAAAAVLLSPYLPLLFMGEEYGEPRPFQYFISHSDTALIESVRQGRREEFAAFHAEGEAPDPQAVETFERSKLQWALTEVGEHQQLRAFYRELLRLRREVPALAWLDNASLNATVIAPTVLALRRWCNESRIMILLNFAAEPVDVPIDLGEGSWLKLLDASDAVWGGEKTTLPTLIAKPSTLTLSAYSVVVYSAAG</sequence>
<name>A0A2G6PFT6_9GAMM</name>
<proteinExistence type="inferred from homology"/>
<evidence type="ECO:0000256" key="1">
    <source>
        <dbReference type="ARBA" id="ARBA00004496"/>
    </source>
</evidence>
<dbReference type="InterPro" id="IPR014756">
    <property type="entry name" value="Ig_E-set"/>
</dbReference>
<evidence type="ECO:0000256" key="10">
    <source>
        <dbReference type="ARBA" id="ARBA00032057"/>
    </source>
</evidence>
<feature type="binding site" evidence="16">
    <location>
        <begin position="259"/>
        <end position="264"/>
    </location>
    <ligand>
        <name>substrate</name>
    </ligand>
</feature>
<evidence type="ECO:0000256" key="13">
    <source>
        <dbReference type="NCBIfam" id="TIGR02402"/>
    </source>
</evidence>
<accession>A0A2G6PFT6</accession>
<dbReference type="UniPathway" id="UPA00299"/>
<protein>
    <recommendedName>
        <fullName evidence="5 13">Malto-oligosyltrehalose trehalohydrolase</fullName>
        <shortName evidence="14">MTHase</shortName>
        <ecNumber evidence="4 13">3.2.1.141</ecNumber>
    </recommendedName>
    <alternativeName>
        <fullName evidence="11 14">4-alpha-D-((1-&gt;4)-alpha-D-glucano)trehalose trehalohydrolase</fullName>
    </alternativeName>
    <alternativeName>
        <fullName evidence="10 14">Maltooligosyl trehalose trehalohydrolase</fullName>
    </alternativeName>
</protein>
<feature type="active site" description="Nucleophile" evidence="15">
    <location>
        <position position="261"/>
    </location>
</feature>
<keyword evidence="9 14" id="KW-0326">Glycosidase</keyword>
<evidence type="ECO:0000256" key="6">
    <source>
        <dbReference type="ARBA" id="ARBA00022490"/>
    </source>
</evidence>
<evidence type="ECO:0000256" key="4">
    <source>
        <dbReference type="ARBA" id="ARBA00012268"/>
    </source>
</evidence>
<evidence type="ECO:0000256" key="16">
    <source>
        <dbReference type="PIRSR" id="PIRSR006337-2"/>
    </source>
</evidence>
<comment type="pathway">
    <text evidence="2 14">Glycan biosynthesis; trehalose biosynthesis.</text>
</comment>
<comment type="catalytic activity">
    <reaction evidence="12 14">
        <text>hydrolysis of (1-&gt;4)-alpha-D-glucosidic linkage in 4-alpha-D-[(1-&gt;4)-alpha-D-glucanosyl]n trehalose to yield trehalose and (1-&gt;4)-alpha-D-glucan.</text>
        <dbReference type="EC" id="3.2.1.141"/>
    </reaction>
</comment>
<dbReference type="Gene3D" id="2.60.40.10">
    <property type="entry name" value="Immunoglobulins"/>
    <property type="match status" value="1"/>
</dbReference>
<evidence type="ECO:0000256" key="2">
    <source>
        <dbReference type="ARBA" id="ARBA00005199"/>
    </source>
</evidence>
<evidence type="ECO:0000256" key="3">
    <source>
        <dbReference type="ARBA" id="ARBA00008061"/>
    </source>
</evidence>
<feature type="domain" description="Glycosyl hydrolase family 13 catalytic" evidence="18">
    <location>
        <begin position="90"/>
        <end position="459"/>
    </location>
</feature>
<dbReference type="GO" id="GO:0005992">
    <property type="term" value="P:trehalose biosynthetic process"/>
    <property type="evidence" value="ECO:0007669"/>
    <property type="project" value="UniProtKB-UniRule"/>
</dbReference>
<keyword evidence="8" id="KW-0119">Carbohydrate metabolism</keyword>
<feature type="binding site" evidence="16">
    <location>
        <begin position="391"/>
        <end position="396"/>
    </location>
    <ligand>
        <name>substrate</name>
    </ligand>
</feature>
<keyword evidence="7 14" id="KW-0378">Hydrolase</keyword>
<dbReference type="InterPro" id="IPR013783">
    <property type="entry name" value="Ig-like_fold"/>
</dbReference>
<dbReference type="NCBIfam" id="TIGR02402">
    <property type="entry name" value="trehalose_TreZ"/>
    <property type="match status" value="1"/>
</dbReference>
<dbReference type="Pfam" id="PF00128">
    <property type="entry name" value="Alpha-amylase"/>
    <property type="match status" value="1"/>
</dbReference>
<dbReference type="PIRSF" id="PIRSF006337">
    <property type="entry name" value="Trehalose_TreZ"/>
    <property type="match status" value="1"/>
</dbReference>
<dbReference type="GO" id="GO:0033942">
    <property type="term" value="F:4-alpha-D-(1-&gt;4)-alpha-D-glucanotrehalose trehalohydrolase activity"/>
    <property type="evidence" value="ECO:0007669"/>
    <property type="project" value="UniProtKB-EC"/>
</dbReference>
<dbReference type="SUPFAM" id="SSF81296">
    <property type="entry name" value="E set domains"/>
    <property type="match status" value="1"/>
</dbReference>
<dbReference type="Gene3D" id="3.20.20.80">
    <property type="entry name" value="Glycosidases"/>
    <property type="match status" value="1"/>
</dbReference>
<evidence type="ECO:0000256" key="12">
    <source>
        <dbReference type="ARBA" id="ARBA00034013"/>
    </source>
</evidence>
<dbReference type="InterPro" id="IPR044901">
    <property type="entry name" value="Trehalose_TreZ_E-set_sf"/>
</dbReference>
<evidence type="ECO:0000259" key="18">
    <source>
        <dbReference type="SMART" id="SM00642"/>
    </source>
</evidence>
<comment type="subcellular location">
    <subcellularLocation>
        <location evidence="1 15">Cytoplasm</location>
    </subcellularLocation>
</comment>
<dbReference type="EMBL" id="PDTV01000004">
    <property type="protein sequence ID" value="PIE83431.1"/>
    <property type="molecule type" value="Genomic_DNA"/>
</dbReference>
<evidence type="ECO:0000313" key="19">
    <source>
        <dbReference type="EMBL" id="PIE83431.1"/>
    </source>
</evidence>
<dbReference type="Proteomes" id="UP000229278">
    <property type="component" value="Unassembled WGS sequence"/>
</dbReference>
<evidence type="ECO:0000256" key="14">
    <source>
        <dbReference type="PIRNR" id="PIRNR006337"/>
    </source>
</evidence>
<evidence type="ECO:0000256" key="11">
    <source>
        <dbReference type="ARBA" id="ARBA00033284"/>
    </source>
</evidence>
<feature type="active site" description="Proton donor" evidence="15">
    <location>
        <position position="298"/>
    </location>
</feature>
<dbReference type="InterPro" id="IPR017853">
    <property type="entry name" value="GH"/>
</dbReference>
<dbReference type="CDD" id="cd02853">
    <property type="entry name" value="E_set_MTHase_like_N"/>
    <property type="match status" value="1"/>
</dbReference>
<evidence type="ECO:0000256" key="15">
    <source>
        <dbReference type="PIRSR" id="PIRSR006337-1"/>
    </source>
</evidence>
<organism evidence="19 20">
    <name type="scientific">Candidatus Contendibacter odensensis</name>
    <dbReference type="NCBI Taxonomy" id="1400860"/>
    <lineage>
        <taxon>Bacteria</taxon>
        <taxon>Pseudomonadati</taxon>
        <taxon>Pseudomonadota</taxon>
        <taxon>Gammaproteobacteria</taxon>
        <taxon>Candidatus Competibacteraceae</taxon>
        <taxon>Candidatus Contendibacter</taxon>
    </lineage>
</organism>
<dbReference type="SUPFAM" id="SSF51445">
    <property type="entry name" value="(Trans)glycosidases"/>
    <property type="match status" value="1"/>
</dbReference>
<dbReference type="GO" id="GO:0005737">
    <property type="term" value="C:cytoplasm"/>
    <property type="evidence" value="ECO:0007669"/>
    <property type="project" value="UniProtKB-SubCell"/>
</dbReference>